<feature type="signal peptide" evidence="3">
    <location>
        <begin position="1"/>
        <end position="26"/>
    </location>
</feature>
<feature type="region of interest" description="Disordered" evidence="1">
    <location>
        <begin position="295"/>
        <end position="314"/>
    </location>
</feature>
<feature type="transmembrane region" description="Helical" evidence="2">
    <location>
        <begin position="64"/>
        <end position="85"/>
    </location>
</feature>
<proteinExistence type="predicted"/>
<evidence type="ECO:0000256" key="3">
    <source>
        <dbReference type="SAM" id="SignalP"/>
    </source>
</evidence>
<keyword evidence="2" id="KW-0812">Transmembrane</keyword>
<comment type="caution">
    <text evidence="4">The sequence shown here is derived from an EMBL/GenBank/DDBJ whole genome shotgun (WGS) entry which is preliminary data.</text>
</comment>
<keyword evidence="2" id="KW-1133">Transmembrane helix</keyword>
<keyword evidence="5" id="KW-1185">Reference proteome</keyword>
<evidence type="ECO:0000313" key="4">
    <source>
        <dbReference type="EMBL" id="OAA52584.1"/>
    </source>
</evidence>
<dbReference type="OrthoDB" id="4524805at2759"/>
<organism evidence="4 5">
    <name type="scientific">Beauveria brongniartii RCEF 3172</name>
    <dbReference type="NCBI Taxonomy" id="1081107"/>
    <lineage>
        <taxon>Eukaryota</taxon>
        <taxon>Fungi</taxon>
        <taxon>Dikarya</taxon>
        <taxon>Ascomycota</taxon>
        <taxon>Pezizomycotina</taxon>
        <taxon>Sordariomycetes</taxon>
        <taxon>Hypocreomycetidae</taxon>
        <taxon>Hypocreales</taxon>
        <taxon>Cordycipitaceae</taxon>
        <taxon>Beauveria</taxon>
        <taxon>Beauveria brongniartii</taxon>
    </lineage>
</organism>
<feature type="region of interest" description="Disordered" evidence="1">
    <location>
        <begin position="349"/>
        <end position="425"/>
    </location>
</feature>
<feature type="chain" id="PRO_5007889668" evidence="3">
    <location>
        <begin position="27"/>
        <end position="515"/>
    </location>
</feature>
<sequence>MPPGSSTFSSTRTVLASFILFPLVHASILSDLRHNYFAPAPAPEDGPAFSANAVRNKKYLPLQAGAIVGAYAVALIFVAIGLLLLSKTRRDHLLVDEGDEADAYAAAFEQICSPRFSPETDPFPLAGKFAGGQVPNFSYKSPTRSEFNGTPYIQPRNLSHASVPGVDFQVDQAIVAADRAMAQDQLEDMYRHVMEHEEAKEQGIALELPVVGSTSPRGSAMSRKTKPTFLNLNAGSKEKMENEEKTRSRASSFFAGLRSPRKTKPKGISISSPIMTPQTGTFPRHDAQEMSAIPPRHYAPAAPPPVPTDHAPFIGQARSSNMTLPLTPPDRSPTSIQSIDGRLGAQLSQLNTSEDASQQQQQQQQPGEGDPESAVSQHSQAPLLGLPSSPKPGVTFGPLPSSPRPGARFQRANPPSAVRTGGSLPLRAYEPSLSSPSAAPRMISHTVFNVRHDPLSPGGRTPFTANAVPYTPYQPNTPVVPITPSLVTREDRKRMKRMVPKTPTVEMVRSSDDIW</sequence>
<keyword evidence="3" id="KW-0732">Signal</keyword>
<protein>
    <submittedName>
        <fullName evidence="4">Uncharacterized protein</fullName>
    </submittedName>
</protein>
<feature type="region of interest" description="Disordered" evidence="1">
    <location>
        <begin position="319"/>
        <end position="338"/>
    </location>
</feature>
<accession>A0A167L3P0</accession>
<feature type="compositionally biased region" description="Basic and acidic residues" evidence="1">
    <location>
        <begin position="236"/>
        <end position="247"/>
    </location>
</feature>
<keyword evidence="2" id="KW-0472">Membrane</keyword>
<evidence type="ECO:0000313" key="5">
    <source>
        <dbReference type="Proteomes" id="UP000076863"/>
    </source>
</evidence>
<feature type="region of interest" description="Disordered" evidence="1">
    <location>
        <begin position="235"/>
        <end position="285"/>
    </location>
</feature>
<evidence type="ECO:0000256" key="1">
    <source>
        <dbReference type="SAM" id="MobiDB-lite"/>
    </source>
</evidence>
<feature type="compositionally biased region" description="Polar residues" evidence="1">
    <location>
        <begin position="269"/>
        <end position="281"/>
    </location>
</feature>
<reference evidence="4 5" key="1">
    <citation type="journal article" date="2016" name="Genome Biol. Evol.">
        <title>Divergent and convergent evolution of fungal pathogenicity.</title>
        <authorList>
            <person name="Shang Y."/>
            <person name="Xiao G."/>
            <person name="Zheng P."/>
            <person name="Cen K."/>
            <person name="Zhan S."/>
            <person name="Wang C."/>
        </authorList>
    </citation>
    <scope>NUCLEOTIDE SEQUENCE [LARGE SCALE GENOMIC DNA]</scope>
    <source>
        <strain evidence="4 5">RCEF 3172</strain>
    </source>
</reference>
<evidence type="ECO:0000256" key="2">
    <source>
        <dbReference type="SAM" id="Phobius"/>
    </source>
</evidence>
<feature type="compositionally biased region" description="Low complexity" evidence="1">
    <location>
        <begin position="382"/>
        <end position="393"/>
    </location>
</feature>
<dbReference type="AlphaFoldDB" id="A0A167L3P0"/>
<name>A0A167L3P0_9HYPO</name>
<gene>
    <name evidence="4" type="ORF">BBO_00425</name>
</gene>
<dbReference type="EMBL" id="AZHA01000001">
    <property type="protein sequence ID" value="OAA52584.1"/>
    <property type="molecule type" value="Genomic_DNA"/>
</dbReference>
<dbReference type="Proteomes" id="UP000076863">
    <property type="component" value="Unassembled WGS sequence"/>
</dbReference>